<gene>
    <name evidence="5" type="ordered locus">Cphy_0333</name>
</gene>
<dbReference type="SUPFAM" id="SSF55594">
    <property type="entry name" value="HPr-like"/>
    <property type="match status" value="1"/>
</dbReference>
<evidence type="ECO:0000256" key="1">
    <source>
        <dbReference type="ARBA" id="ARBA00004496"/>
    </source>
</evidence>
<reference evidence="6" key="1">
    <citation type="submission" date="2007-11" db="EMBL/GenBank/DDBJ databases">
        <title>Complete genome sequence of Clostridium phytofermentans ISDg.</title>
        <authorList>
            <person name="Leschine S.B."/>
            <person name="Warnick T.A."/>
            <person name="Blanchard J.L."/>
            <person name="Schnell D.J."/>
            <person name="Petit E.L."/>
            <person name="LaTouf W.G."/>
            <person name="Copeland A."/>
            <person name="Lucas S."/>
            <person name="Lapidus A."/>
            <person name="Barry K."/>
            <person name="Glavina del Rio T."/>
            <person name="Dalin E."/>
            <person name="Tice H."/>
            <person name="Pitluck S."/>
            <person name="Kiss H."/>
            <person name="Brettin T."/>
            <person name="Bruce D."/>
            <person name="Detter J.C."/>
            <person name="Han C."/>
            <person name="Kuske C."/>
            <person name="Schmutz J."/>
            <person name="Larimer F."/>
            <person name="Land M."/>
            <person name="Hauser L."/>
            <person name="Kyrpides N."/>
            <person name="Kim E.A."/>
            <person name="Richardson P."/>
        </authorList>
    </citation>
    <scope>NUCLEOTIDE SEQUENCE [LARGE SCALE GENOMIC DNA]</scope>
    <source>
        <strain evidence="6">ATCC 700394 / DSM 18823 / ISDg</strain>
    </source>
</reference>
<comment type="subcellular location">
    <subcellularLocation>
        <location evidence="1">Cytoplasm</location>
    </subcellularLocation>
</comment>
<dbReference type="InterPro" id="IPR002114">
    <property type="entry name" value="PTS_HPr_Ser_P_site"/>
</dbReference>
<dbReference type="GO" id="GO:0016740">
    <property type="term" value="F:transferase activity"/>
    <property type="evidence" value="ECO:0007669"/>
    <property type="project" value="UniProtKB-KW"/>
</dbReference>
<proteinExistence type="predicted"/>
<dbReference type="PRINTS" id="PR00107">
    <property type="entry name" value="PHOSPHOCPHPR"/>
</dbReference>
<dbReference type="eggNOG" id="COG1925">
    <property type="taxonomic scope" value="Bacteria"/>
</dbReference>
<dbReference type="InterPro" id="IPR035895">
    <property type="entry name" value="HPr-like_sf"/>
</dbReference>
<organism evidence="5 6">
    <name type="scientific">Lachnoclostridium phytofermentans (strain ATCC 700394 / DSM 18823 / ISDg)</name>
    <name type="common">Clostridium phytofermentans</name>
    <dbReference type="NCBI Taxonomy" id="357809"/>
    <lineage>
        <taxon>Bacteria</taxon>
        <taxon>Bacillati</taxon>
        <taxon>Bacillota</taxon>
        <taxon>Clostridia</taxon>
        <taxon>Lachnospirales</taxon>
        <taxon>Lachnospiraceae</taxon>
    </lineage>
</organism>
<dbReference type="AlphaFoldDB" id="A9KSS6"/>
<dbReference type="RefSeq" id="WP_012198363.1">
    <property type="nucleotide sequence ID" value="NC_010001.1"/>
</dbReference>
<accession>A9KSS6</accession>
<evidence type="ECO:0000256" key="2">
    <source>
        <dbReference type="ARBA" id="ARBA00022490"/>
    </source>
</evidence>
<dbReference type="InterPro" id="IPR050399">
    <property type="entry name" value="HPr"/>
</dbReference>
<dbReference type="GO" id="GO:0009401">
    <property type="term" value="P:phosphoenolpyruvate-dependent sugar phosphotransferase system"/>
    <property type="evidence" value="ECO:0007669"/>
    <property type="project" value="UniProtKB-KW"/>
</dbReference>
<dbReference type="STRING" id="357809.Cphy_0333"/>
<dbReference type="OrthoDB" id="9809047at2"/>
<dbReference type="NCBIfam" id="TIGR01003">
    <property type="entry name" value="PTS_HPr_family"/>
    <property type="match status" value="1"/>
</dbReference>
<dbReference type="InterPro" id="IPR000032">
    <property type="entry name" value="HPr-like"/>
</dbReference>
<dbReference type="PROSITE" id="PS00589">
    <property type="entry name" value="PTS_HPR_SER"/>
    <property type="match status" value="1"/>
</dbReference>
<dbReference type="GO" id="GO:0005737">
    <property type="term" value="C:cytoplasm"/>
    <property type="evidence" value="ECO:0007669"/>
    <property type="project" value="UniProtKB-SubCell"/>
</dbReference>
<dbReference type="Gene3D" id="3.30.1340.10">
    <property type="entry name" value="HPr-like"/>
    <property type="match status" value="1"/>
</dbReference>
<keyword evidence="5" id="KW-0808">Transferase</keyword>
<keyword evidence="6" id="KW-1185">Reference proteome</keyword>
<evidence type="ECO:0000259" key="4">
    <source>
        <dbReference type="PROSITE" id="PS51350"/>
    </source>
</evidence>
<evidence type="ECO:0000256" key="3">
    <source>
        <dbReference type="ARBA" id="ARBA00022683"/>
    </source>
</evidence>
<evidence type="ECO:0000313" key="6">
    <source>
        <dbReference type="Proteomes" id="UP000000370"/>
    </source>
</evidence>
<dbReference type="Pfam" id="PF00381">
    <property type="entry name" value="PTS-HPr"/>
    <property type="match status" value="1"/>
</dbReference>
<dbReference type="PROSITE" id="PS51350">
    <property type="entry name" value="PTS_HPR_DOM"/>
    <property type="match status" value="1"/>
</dbReference>
<dbReference type="PANTHER" id="PTHR33705">
    <property type="entry name" value="PHOSPHOCARRIER PROTEIN HPR"/>
    <property type="match status" value="1"/>
</dbReference>
<keyword evidence="3" id="KW-0598">Phosphotransferase system</keyword>
<dbReference type="PANTHER" id="PTHR33705:SF2">
    <property type="entry name" value="PHOSPHOCARRIER PROTEIN NPR"/>
    <property type="match status" value="1"/>
</dbReference>
<dbReference type="EMBL" id="CP000885">
    <property type="protein sequence ID" value="ABX40720.1"/>
    <property type="molecule type" value="Genomic_DNA"/>
</dbReference>
<name>A9KSS6_LACP7</name>
<dbReference type="Proteomes" id="UP000000370">
    <property type="component" value="Chromosome"/>
</dbReference>
<protein>
    <submittedName>
        <fullName evidence="5">Phosphotransferase system, phosphocarrier protein HPr</fullName>
    </submittedName>
</protein>
<feature type="domain" description="HPr" evidence="4">
    <location>
        <begin position="1"/>
        <end position="85"/>
    </location>
</feature>
<dbReference type="KEGG" id="cpy:Cphy_0333"/>
<evidence type="ECO:0000313" key="5">
    <source>
        <dbReference type="EMBL" id="ABX40720.1"/>
    </source>
</evidence>
<keyword evidence="2" id="KW-0963">Cytoplasm</keyword>
<dbReference type="HOGENOM" id="CLU_136230_2_2_9"/>
<sequence length="85" mass="9288">MISKKIVIKIPTGLEARPVALLVQVASQYESNVYVECEEKKVNAKSIMGMMSLGLPAGEEINVIVDGSDEEVAMENIEKYLCGNK</sequence>
<dbReference type="CDD" id="cd00367">
    <property type="entry name" value="PTS-HPr_like"/>
    <property type="match status" value="1"/>
</dbReference>